<dbReference type="GO" id="GO:0016226">
    <property type="term" value="P:iron-sulfur cluster assembly"/>
    <property type="evidence" value="ECO:0007669"/>
    <property type="project" value="TreeGrafter"/>
</dbReference>
<evidence type="ECO:0000256" key="1">
    <source>
        <dbReference type="RuleBase" id="RU003860"/>
    </source>
</evidence>
<dbReference type="PANTHER" id="PTHR46230">
    <property type="match status" value="1"/>
</dbReference>
<dbReference type="PIRSF" id="PIRSF003113">
    <property type="entry name" value="BolA"/>
    <property type="match status" value="1"/>
</dbReference>
<dbReference type="InterPro" id="IPR036065">
    <property type="entry name" value="BolA-like_sf"/>
</dbReference>
<dbReference type="EMBL" id="CABPSL010000004">
    <property type="protein sequence ID" value="VVD90091.1"/>
    <property type="molecule type" value="Genomic_DNA"/>
</dbReference>
<dbReference type="Gene3D" id="3.30.300.90">
    <property type="entry name" value="BolA-like"/>
    <property type="match status" value="1"/>
</dbReference>
<gene>
    <name evidence="2" type="ORF">PCE31106_01569</name>
</gene>
<accession>A0A5E4TR94</accession>
<dbReference type="RefSeq" id="WP_017234779.1">
    <property type="nucleotide sequence ID" value="NZ_CABPSL010000004.1"/>
</dbReference>
<protein>
    <submittedName>
        <fullName evidence="2">BolA family protein</fullName>
    </submittedName>
</protein>
<dbReference type="InterPro" id="IPR002634">
    <property type="entry name" value="BolA"/>
</dbReference>
<dbReference type="OrthoDB" id="5296536at2"/>
<organism evidence="2 3">
    <name type="scientific">Pandoraea cepalis</name>
    <dbReference type="NCBI Taxonomy" id="2508294"/>
    <lineage>
        <taxon>Bacteria</taxon>
        <taxon>Pseudomonadati</taxon>
        <taxon>Pseudomonadota</taxon>
        <taxon>Betaproteobacteria</taxon>
        <taxon>Burkholderiales</taxon>
        <taxon>Burkholderiaceae</taxon>
        <taxon>Pandoraea</taxon>
    </lineage>
</organism>
<dbReference type="SUPFAM" id="SSF82657">
    <property type="entry name" value="BolA-like"/>
    <property type="match status" value="1"/>
</dbReference>
<evidence type="ECO:0000313" key="3">
    <source>
        <dbReference type="Proteomes" id="UP000384354"/>
    </source>
</evidence>
<comment type="similarity">
    <text evidence="1">Belongs to the BolA/IbaG family.</text>
</comment>
<dbReference type="Proteomes" id="UP000384354">
    <property type="component" value="Unassembled WGS sequence"/>
</dbReference>
<dbReference type="Pfam" id="PF01722">
    <property type="entry name" value="BolA"/>
    <property type="match status" value="1"/>
</dbReference>
<dbReference type="PANTHER" id="PTHR46230:SF7">
    <property type="entry name" value="BOLA-LIKE PROTEIN 1"/>
    <property type="match status" value="1"/>
</dbReference>
<sequence length="87" mass="9189">MTMEQQIEARLTAALAPLEFALENDSARHAGHAGATSGGHYNVRIVSAAFAGRNRVARHRLVYDALADLMQNGIHALAIVALAPGEA</sequence>
<dbReference type="AlphaFoldDB" id="A0A5E4TR94"/>
<reference evidence="2 3" key="1">
    <citation type="submission" date="2019-08" db="EMBL/GenBank/DDBJ databases">
        <authorList>
            <person name="Peeters C."/>
        </authorList>
    </citation>
    <scope>NUCLEOTIDE SEQUENCE [LARGE SCALE GENOMIC DNA]</scope>
    <source>
        <strain evidence="2 3">LMG 31106</strain>
    </source>
</reference>
<evidence type="ECO:0000313" key="2">
    <source>
        <dbReference type="EMBL" id="VVD90091.1"/>
    </source>
</evidence>
<name>A0A5E4TR94_9BURK</name>
<proteinExistence type="inferred from homology"/>